<dbReference type="RefSeq" id="XP_004706181.1">
    <property type="nucleotide sequence ID" value="XM_004706124.1"/>
</dbReference>
<evidence type="ECO:0000256" key="5">
    <source>
        <dbReference type="SAM" id="MobiDB-lite"/>
    </source>
</evidence>
<dbReference type="PANTHER" id="PTHR15427">
    <property type="entry name" value="EMILIN ELASTIN MICROFIBRIL INTERFACE-LOCATED PROTEIN ELASTIN MICROFIBRIL INTERFACER"/>
    <property type="match status" value="1"/>
</dbReference>
<comment type="subcellular location">
    <subcellularLocation>
        <location evidence="1">Secreted</location>
    </subcellularLocation>
</comment>
<dbReference type="SUPFAM" id="SSF49842">
    <property type="entry name" value="TNF-like"/>
    <property type="match status" value="1"/>
</dbReference>
<evidence type="ECO:0000256" key="3">
    <source>
        <dbReference type="ARBA" id="ARBA00022729"/>
    </source>
</evidence>
<sequence length="177" mass="18901">MAAPILGLLLLALPLGAWPGLRLSRRPCVHCCHPAWPPATSPYSHAWRRGAEPGPLPRVRPTIDITILKGEKGEPGARGRSGPRGQEGLPGLQGFQGHKGQKGVAGQPGTQCQHAYAAFSVGRREGLQSGDRAQAVAFDTELVNLGRAFDLEAGLFLCEEPGIYFLSLTVHTPDKEL</sequence>
<evidence type="ECO:0000256" key="6">
    <source>
        <dbReference type="SAM" id="SignalP"/>
    </source>
</evidence>
<evidence type="ECO:0000256" key="4">
    <source>
        <dbReference type="ARBA" id="ARBA00023119"/>
    </source>
</evidence>
<protein>
    <submittedName>
        <fullName evidence="9">Complement C1q tumor necrosis factor-related protein 8</fullName>
    </submittedName>
</protein>
<evidence type="ECO:0000313" key="9">
    <source>
        <dbReference type="RefSeq" id="XP_004706181.1"/>
    </source>
</evidence>
<dbReference type="GeneID" id="101652720"/>
<proteinExistence type="predicted"/>
<dbReference type="Gene3D" id="2.60.120.40">
    <property type="match status" value="1"/>
</dbReference>
<evidence type="ECO:0000313" key="8">
    <source>
        <dbReference type="Proteomes" id="UP000694863"/>
    </source>
</evidence>
<feature type="domain" description="C1q" evidence="7">
    <location>
        <begin position="112"/>
        <end position="177"/>
    </location>
</feature>
<dbReference type="Pfam" id="PF00386">
    <property type="entry name" value="C1q"/>
    <property type="match status" value="1"/>
</dbReference>
<keyword evidence="4" id="KW-0176">Collagen</keyword>
<gene>
    <name evidence="9" type="primary">C1QTNF8</name>
</gene>
<dbReference type="InterPro" id="IPR008983">
    <property type="entry name" value="Tumour_necrosis_fac-like_dom"/>
</dbReference>
<dbReference type="Proteomes" id="UP000694863">
    <property type="component" value="Unplaced"/>
</dbReference>
<dbReference type="PANTHER" id="PTHR15427:SF52">
    <property type="entry name" value="C1Q DOMAIN-CONTAINING PROTEIN"/>
    <property type="match status" value="1"/>
</dbReference>
<evidence type="ECO:0000259" key="7">
    <source>
        <dbReference type="PROSITE" id="PS50871"/>
    </source>
</evidence>
<dbReference type="InterPro" id="IPR050392">
    <property type="entry name" value="Collagen/C1q_domain"/>
</dbReference>
<feature type="region of interest" description="Disordered" evidence="5">
    <location>
        <begin position="70"/>
        <end position="89"/>
    </location>
</feature>
<evidence type="ECO:0000256" key="2">
    <source>
        <dbReference type="ARBA" id="ARBA00022525"/>
    </source>
</evidence>
<dbReference type="Pfam" id="PF01391">
    <property type="entry name" value="Collagen"/>
    <property type="match status" value="1"/>
</dbReference>
<keyword evidence="2" id="KW-0964">Secreted</keyword>
<feature type="chain" id="PRO_5046097272" evidence="6">
    <location>
        <begin position="20"/>
        <end position="177"/>
    </location>
</feature>
<reference evidence="9" key="1">
    <citation type="submission" date="2025-08" db="UniProtKB">
        <authorList>
            <consortium name="RefSeq"/>
        </authorList>
    </citation>
    <scope>IDENTIFICATION</scope>
</reference>
<feature type="signal peptide" evidence="6">
    <location>
        <begin position="1"/>
        <end position="19"/>
    </location>
</feature>
<keyword evidence="8" id="KW-1185">Reference proteome</keyword>
<accession>A0ABM0IRN5</accession>
<keyword evidence="3 6" id="KW-0732">Signal</keyword>
<organism evidence="8 9">
    <name type="scientific">Echinops telfairi</name>
    <name type="common">Lesser hedgehog tenrec</name>
    <dbReference type="NCBI Taxonomy" id="9371"/>
    <lineage>
        <taxon>Eukaryota</taxon>
        <taxon>Metazoa</taxon>
        <taxon>Chordata</taxon>
        <taxon>Craniata</taxon>
        <taxon>Vertebrata</taxon>
        <taxon>Euteleostomi</taxon>
        <taxon>Mammalia</taxon>
        <taxon>Eutheria</taxon>
        <taxon>Afrotheria</taxon>
        <taxon>Tenrecidae</taxon>
        <taxon>Tenrecinae</taxon>
        <taxon>Echinops</taxon>
    </lineage>
</organism>
<dbReference type="InterPro" id="IPR001073">
    <property type="entry name" value="C1q_dom"/>
</dbReference>
<dbReference type="PROSITE" id="PS50871">
    <property type="entry name" value="C1Q"/>
    <property type="match status" value="1"/>
</dbReference>
<dbReference type="InterPro" id="IPR008160">
    <property type="entry name" value="Collagen"/>
</dbReference>
<name>A0ABM0IRN5_ECHTE</name>
<evidence type="ECO:0000256" key="1">
    <source>
        <dbReference type="ARBA" id="ARBA00004613"/>
    </source>
</evidence>